<dbReference type="GO" id="GO:0003677">
    <property type="term" value="F:DNA binding"/>
    <property type="evidence" value="ECO:0007669"/>
    <property type="project" value="UniProtKB-KW"/>
</dbReference>
<dbReference type="RefSeq" id="WP_161338934.1">
    <property type="nucleotide sequence ID" value="NZ_JBHSDG010000005.1"/>
</dbReference>
<protein>
    <submittedName>
        <fullName evidence="3">Helix-turn-helix domain-containing protein</fullName>
    </submittedName>
</protein>
<sequence>MSEPLNNPPAVGATVNRLRKEKHLTLDQLAAVCGVSKSMLSQIERNETNPTLATVWRLAEALGVTIDDIVRGDDPTHSLTVISGASIPVLNDAKGQYSLKVLGPASLVNDMEWYDVTIKPGGKMTSNPHTARTTEHLTVFAGELTVQAGIETEVVRPGETARYAADQPHEIANTGAEEARALLVVLMGKQI</sequence>
<evidence type="ECO:0000259" key="2">
    <source>
        <dbReference type="PROSITE" id="PS50943"/>
    </source>
</evidence>
<dbReference type="PROSITE" id="PS50943">
    <property type="entry name" value="HTH_CROC1"/>
    <property type="match status" value="1"/>
</dbReference>
<dbReference type="PANTHER" id="PTHR46797">
    <property type="entry name" value="HTH-TYPE TRANSCRIPTIONAL REGULATOR"/>
    <property type="match status" value="1"/>
</dbReference>
<evidence type="ECO:0000256" key="1">
    <source>
        <dbReference type="ARBA" id="ARBA00023125"/>
    </source>
</evidence>
<dbReference type="InterPro" id="IPR011051">
    <property type="entry name" value="RmlC_Cupin_sf"/>
</dbReference>
<dbReference type="InterPro" id="IPR014710">
    <property type="entry name" value="RmlC-like_jellyroll"/>
</dbReference>
<dbReference type="Gene3D" id="2.60.120.10">
    <property type="entry name" value="Jelly Rolls"/>
    <property type="match status" value="1"/>
</dbReference>
<dbReference type="EMBL" id="WTVA01000003">
    <property type="protein sequence ID" value="MZR22497.1"/>
    <property type="molecule type" value="Genomic_DNA"/>
</dbReference>
<dbReference type="SUPFAM" id="SSF51182">
    <property type="entry name" value="RmlC-like cupins"/>
    <property type="match status" value="1"/>
</dbReference>
<dbReference type="Proteomes" id="UP000445696">
    <property type="component" value="Unassembled WGS sequence"/>
</dbReference>
<dbReference type="OrthoDB" id="189170at2"/>
<dbReference type="Gene3D" id="1.10.260.40">
    <property type="entry name" value="lambda repressor-like DNA-binding domains"/>
    <property type="match status" value="1"/>
</dbReference>
<name>A0A845MGW4_9PROT</name>
<dbReference type="PANTHER" id="PTHR46797:SF1">
    <property type="entry name" value="METHYLPHOSPHONATE SYNTHASE"/>
    <property type="match status" value="1"/>
</dbReference>
<dbReference type="InterPro" id="IPR010982">
    <property type="entry name" value="Lambda_DNA-bd_dom_sf"/>
</dbReference>
<accession>A0A845MGW4</accession>
<proteinExistence type="predicted"/>
<keyword evidence="1" id="KW-0238">DNA-binding</keyword>
<dbReference type="CDD" id="cd00093">
    <property type="entry name" value="HTH_XRE"/>
    <property type="match status" value="1"/>
</dbReference>
<reference evidence="3 4" key="1">
    <citation type="journal article" date="2014" name="Int. J. Syst. Evol. Microbiol.">
        <title>Sneathiella chungangensis sp. nov., isolated from a marine sand, and emended description of the genus Sneathiella.</title>
        <authorList>
            <person name="Siamphan C."/>
            <person name="Kim H."/>
            <person name="Lee J.S."/>
            <person name="Kim W."/>
        </authorList>
    </citation>
    <scope>NUCLEOTIDE SEQUENCE [LARGE SCALE GENOMIC DNA]</scope>
    <source>
        <strain evidence="3 4">KCTC 32476</strain>
    </source>
</reference>
<dbReference type="Pfam" id="PF07883">
    <property type="entry name" value="Cupin_2"/>
    <property type="match status" value="1"/>
</dbReference>
<organism evidence="3 4">
    <name type="scientific">Sneathiella chungangensis</name>
    <dbReference type="NCBI Taxonomy" id="1418234"/>
    <lineage>
        <taxon>Bacteria</taxon>
        <taxon>Pseudomonadati</taxon>
        <taxon>Pseudomonadota</taxon>
        <taxon>Alphaproteobacteria</taxon>
        <taxon>Sneathiellales</taxon>
        <taxon>Sneathiellaceae</taxon>
        <taxon>Sneathiella</taxon>
    </lineage>
</organism>
<dbReference type="AlphaFoldDB" id="A0A845MGW4"/>
<dbReference type="CDD" id="cd02209">
    <property type="entry name" value="cupin_XRE_C"/>
    <property type="match status" value="1"/>
</dbReference>
<evidence type="ECO:0000313" key="3">
    <source>
        <dbReference type="EMBL" id="MZR22497.1"/>
    </source>
</evidence>
<keyword evidence="4" id="KW-1185">Reference proteome</keyword>
<evidence type="ECO:0000313" key="4">
    <source>
        <dbReference type="Proteomes" id="UP000445696"/>
    </source>
</evidence>
<dbReference type="InterPro" id="IPR050807">
    <property type="entry name" value="TransReg_Diox_bact_type"/>
</dbReference>
<dbReference type="InterPro" id="IPR001387">
    <property type="entry name" value="Cro/C1-type_HTH"/>
</dbReference>
<feature type="domain" description="HTH cro/C1-type" evidence="2">
    <location>
        <begin position="15"/>
        <end position="69"/>
    </location>
</feature>
<dbReference type="SUPFAM" id="SSF47413">
    <property type="entry name" value="lambda repressor-like DNA-binding domains"/>
    <property type="match status" value="1"/>
</dbReference>
<gene>
    <name evidence="3" type="ORF">GQF03_09140</name>
</gene>
<dbReference type="SMART" id="SM00530">
    <property type="entry name" value="HTH_XRE"/>
    <property type="match status" value="1"/>
</dbReference>
<dbReference type="GO" id="GO:0005829">
    <property type="term" value="C:cytosol"/>
    <property type="evidence" value="ECO:0007669"/>
    <property type="project" value="TreeGrafter"/>
</dbReference>
<dbReference type="Pfam" id="PF01381">
    <property type="entry name" value="HTH_3"/>
    <property type="match status" value="1"/>
</dbReference>
<dbReference type="InterPro" id="IPR013096">
    <property type="entry name" value="Cupin_2"/>
</dbReference>
<comment type="caution">
    <text evidence="3">The sequence shown here is derived from an EMBL/GenBank/DDBJ whole genome shotgun (WGS) entry which is preliminary data.</text>
</comment>
<dbReference type="GO" id="GO:0003700">
    <property type="term" value="F:DNA-binding transcription factor activity"/>
    <property type="evidence" value="ECO:0007669"/>
    <property type="project" value="TreeGrafter"/>
</dbReference>